<accession>A0AA38J4S3</accession>
<dbReference type="PROSITE" id="PS50240">
    <property type="entry name" value="TRYPSIN_DOM"/>
    <property type="match status" value="1"/>
</dbReference>
<keyword evidence="2" id="KW-1015">Disulfide bond</keyword>
<feature type="domain" description="Peptidase S1" evidence="5">
    <location>
        <begin position="1"/>
        <end position="229"/>
    </location>
</feature>
<dbReference type="InterPro" id="IPR001314">
    <property type="entry name" value="Peptidase_S1A"/>
</dbReference>
<proteinExistence type="inferred from homology"/>
<comment type="caution">
    <text evidence="6">The sequence shown here is derived from an EMBL/GenBank/DDBJ whole genome shotgun (WGS) entry which is preliminary data.</text>
</comment>
<dbReference type="FunFam" id="2.40.10.10:FF:000028">
    <property type="entry name" value="Serine protease easter"/>
    <property type="match status" value="1"/>
</dbReference>
<gene>
    <name evidence="6" type="ORF">Zmor_002355</name>
</gene>
<dbReference type="SUPFAM" id="SSF50494">
    <property type="entry name" value="Trypsin-like serine proteases"/>
    <property type="match status" value="1"/>
</dbReference>
<organism evidence="6 7">
    <name type="scientific">Zophobas morio</name>
    <dbReference type="NCBI Taxonomy" id="2755281"/>
    <lineage>
        <taxon>Eukaryota</taxon>
        <taxon>Metazoa</taxon>
        <taxon>Ecdysozoa</taxon>
        <taxon>Arthropoda</taxon>
        <taxon>Hexapoda</taxon>
        <taxon>Insecta</taxon>
        <taxon>Pterygota</taxon>
        <taxon>Neoptera</taxon>
        <taxon>Endopterygota</taxon>
        <taxon>Coleoptera</taxon>
        <taxon>Polyphaga</taxon>
        <taxon>Cucujiformia</taxon>
        <taxon>Tenebrionidae</taxon>
        <taxon>Zophobas</taxon>
    </lineage>
</organism>
<dbReference type="SMART" id="SM00020">
    <property type="entry name" value="Tryp_SPc"/>
    <property type="match status" value="1"/>
</dbReference>
<dbReference type="InterPro" id="IPR009003">
    <property type="entry name" value="Peptidase_S1_PA"/>
</dbReference>
<keyword evidence="7" id="KW-1185">Reference proteome</keyword>
<evidence type="ECO:0000256" key="3">
    <source>
        <dbReference type="ARBA" id="ARBA00023180"/>
    </source>
</evidence>
<dbReference type="CDD" id="cd00190">
    <property type="entry name" value="Tryp_SPc"/>
    <property type="match status" value="1"/>
</dbReference>
<dbReference type="GO" id="GO:0006508">
    <property type="term" value="P:proteolysis"/>
    <property type="evidence" value="ECO:0007669"/>
    <property type="project" value="InterPro"/>
</dbReference>
<dbReference type="PROSITE" id="PS00134">
    <property type="entry name" value="TRYPSIN_HIS"/>
    <property type="match status" value="1"/>
</dbReference>
<name>A0AA38J4S3_9CUCU</name>
<dbReference type="InterPro" id="IPR051333">
    <property type="entry name" value="CLIP_Serine_Protease"/>
</dbReference>
<dbReference type="PANTHER" id="PTHR24260:SF147">
    <property type="entry name" value="EG:BACR7A4.3 PROTEIN-RELATED"/>
    <property type="match status" value="1"/>
</dbReference>
<evidence type="ECO:0000256" key="4">
    <source>
        <dbReference type="ARBA" id="ARBA00024195"/>
    </source>
</evidence>
<dbReference type="InterPro" id="IPR001254">
    <property type="entry name" value="Trypsin_dom"/>
</dbReference>
<protein>
    <recommendedName>
        <fullName evidence="5">Peptidase S1 domain-containing protein</fullName>
    </recommendedName>
</protein>
<dbReference type="InterPro" id="IPR018114">
    <property type="entry name" value="TRYPSIN_HIS"/>
</dbReference>
<dbReference type="AlphaFoldDB" id="A0AA38J4S3"/>
<dbReference type="PRINTS" id="PR00722">
    <property type="entry name" value="CHYMOTRYPSIN"/>
</dbReference>
<reference evidence="6" key="1">
    <citation type="journal article" date="2023" name="G3 (Bethesda)">
        <title>Whole genome assemblies of Zophobas morio and Tenebrio molitor.</title>
        <authorList>
            <person name="Kaur S."/>
            <person name="Stinson S.A."/>
            <person name="diCenzo G.C."/>
        </authorList>
    </citation>
    <scope>NUCLEOTIDE SEQUENCE</scope>
    <source>
        <strain evidence="6">QUZm001</strain>
    </source>
</reference>
<dbReference type="Gene3D" id="2.40.10.10">
    <property type="entry name" value="Trypsin-like serine proteases"/>
    <property type="match status" value="1"/>
</dbReference>
<dbReference type="GO" id="GO:0004252">
    <property type="term" value="F:serine-type endopeptidase activity"/>
    <property type="evidence" value="ECO:0007669"/>
    <property type="project" value="InterPro"/>
</dbReference>
<evidence type="ECO:0000313" key="7">
    <source>
        <dbReference type="Proteomes" id="UP001168821"/>
    </source>
</evidence>
<dbReference type="PANTHER" id="PTHR24260">
    <property type="match status" value="1"/>
</dbReference>
<evidence type="ECO:0000313" key="6">
    <source>
        <dbReference type="EMBL" id="KAJ3666933.1"/>
    </source>
</evidence>
<dbReference type="EMBL" id="JALNTZ010000001">
    <property type="protein sequence ID" value="KAJ3666933.1"/>
    <property type="molecule type" value="Genomic_DNA"/>
</dbReference>
<evidence type="ECO:0000256" key="1">
    <source>
        <dbReference type="ARBA" id="ARBA00022729"/>
    </source>
</evidence>
<dbReference type="Pfam" id="PF00089">
    <property type="entry name" value="Trypsin"/>
    <property type="match status" value="1"/>
</dbReference>
<evidence type="ECO:0000259" key="5">
    <source>
        <dbReference type="PROSITE" id="PS50240"/>
    </source>
</evidence>
<keyword evidence="1" id="KW-0732">Signal</keyword>
<dbReference type="InterPro" id="IPR043504">
    <property type="entry name" value="Peptidase_S1_PA_chymotrypsin"/>
</dbReference>
<sequence>MVGIGYASKIANTRWLCGGSLISEQYVLTAAHCLSTMNYDAEVVALGVTNLDDNNHKQEIKIAEKIIHPEYRKGLQYHDIALIKLERPVELESHIRPACLYSNSQIKVEKAIATGWGKTEIFAHGLNDDLLKVTLGIINNDVCNKSFQNRRIPNAIRNDIQVCTGRDTKGRDICVGDTGGPLQTYHSEDDILCMYDVIGVASFLNGCLGEASVYTRVSYYLKWIEDIVWRALN</sequence>
<evidence type="ECO:0000256" key="2">
    <source>
        <dbReference type="ARBA" id="ARBA00023157"/>
    </source>
</evidence>
<dbReference type="Proteomes" id="UP001168821">
    <property type="component" value="Unassembled WGS sequence"/>
</dbReference>
<keyword evidence="3" id="KW-0325">Glycoprotein</keyword>
<comment type="similarity">
    <text evidence="4">Belongs to the peptidase S1 family. CLIP subfamily.</text>
</comment>